<feature type="coiled-coil region" evidence="1">
    <location>
        <begin position="36"/>
        <end position="63"/>
    </location>
</feature>
<evidence type="ECO:0000313" key="2">
    <source>
        <dbReference type="EMBL" id="XCH00522.1"/>
    </source>
</evidence>
<sequence>MLVTKKKHDLLIKNYNELVDDRDTWQGRCIHHANNLDRAYEEINELREMIREIKIEKNRDINNLTFERDTFKEKYTEWFQMFIKTKEELDRADRIVLQYEQRINELEEQ</sequence>
<proteinExistence type="predicted"/>
<dbReference type="EMBL" id="PP848496">
    <property type="protein sequence ID" value="XCH00522.1"/>
    <property type="molecule type" value="Genomic_DNA"/>
</dbReference>
<evidence type="ECO:0000256" key="1">
    <source>
        <dbReference type="SAM" id="Coils"/>
    </source>
</evidence>
<accession>A0AAU8EIP3</accession>
<name>A0AAU8EIP3_9CAUD</name>
<keyword evidence="1" id="KW-0175">Coiled coil</keyword>
<reference evidence="2" key="1">
    <citation type="submission" date="2024-05" db="EMBL/GenBank/DDBJ databases">
        <authorList>
            <person name="Gomaa S.E."/>
            <person name="Yahya G."/>
            <person name="Elsayed E.M."/>
            <person name="Yehia F.A.-Z.A."/>
        </authorList>
    </citation>
    <scope>NUCLEOTIDE SEQUENCE</scope>
</reference>
<protein>
    <submittedName>
        <fullName evidence="2">Uncharacterized protein</fullName>
    </submittedName>
</protein>
<organism evidence="2">
    <name type="scientific">Enterococcus phage vB_EfaS_SZ1</name>
    <dbReference type="NCBI Taxonomy" id="3161157"/>
    <lineage>
        <taxon>Viruses</taxon>
        <taxon>Duplodnaviria</taxon>
        <taxon>Heunggongvirae</taxon>
        <taxon>Uroviricota</taxon>
        <taxon>Caudoviricetes</taxon>
        <taxon>Efquatrovirus</taxon>
    </lineage>
</organism>